<evidence type="ECO:0000313" key="1">
    <source>
        <dbReference type="EMBL" id="RCH82359.1"/>
    </source>
</evidence>
<dbReference type="EMBL" id="PJQM01005127">
    <property type="protein sequence ID" value="RCH82359.1"/>
    <property type="molecule type" value="Genomic_DNA"/>
</dbReference>
<dbReference type="Proteomes" id="UP000253551">
    <property type="component" value="Unassembled WGS sequence"/>
</dbReference>
<gene>
    <name evidence="1" type="ORF">CU098_008077</name>
</gene>
<sequence length="192" mass="21925">MPSRTTRKRSKTLKQFLVSNEFTRDMLPRRTKDYVCYRSGEKKVVCLKDSPKTVDFQLLKQHNFAIGQLEDFQHLSLSKSTKSDYIQKDYQQTISRLLLNVGRMGPEERRRREMDAEAINNNILALMVKLEEPGCYSVASFTTEEVKYKSTVENNVMTDCSCADFNGTKHLASTSLTASDLSAQLVSDGFEN</sequence>
<comment type="caution">
    <text evidence="1">The sequence shown here is derived from an EMBL/GenBank/DDBJ whole genome shotgun (WGS) entry which is preliminary data.</text>
</comment>
<dbReference type="AlphaFoldDB" id="A0A367IXL8"/>
<organism evidence="1 2">
    <name type="scientific">Rhizopus stolonifer</name>
    <name type="common">Rhizopus nigricans</name>
    <dbReference type="NCBI Taxonomy" id="4846"/>
    <lineage>
        <taxon>Eukaryota</taxon>
        <taxon>Fungi</taxon>
        <taxon>Fungi incertae sedis</taxon>
        <taxon>Mucoromycota</taxon>
        <taxon>Mucoromycotina</taxon>
        <taxon>Mucoromycetes</taxon>
        <taxon>Mucorales</taxon>
        <taxon>Mucorineae</taxon>
        <taxon>Rhizopodaceae</taxon>
        <taxon>Rhizopus</taxon>
    </lineage>
</organism>
<dbReference type="STRING" id="4846.A0A367IXL8"/>
<proteinExistence type="predicted"/>
<evidence type="ECO:0000313" key="2">
    <source>
        <dbReference type="Proteomes" id="UP000253551"/>
    </source>
</evidence>
<reference evidence="1 2" key="1">
    <citation type="journal article" date="2018" name="G3 (Bethesda)">
        <title>Phylogenetic and Phylogenomic Definition of Rhizopus Species.</title>
        <authorList>
            <person name="Gryganskyi A.P."/>
            <person name="Golan J."/>
            <person name="Dolatabadi S."/>
            <person name="Mondo S."/>
            <person name="Robb S."/>
            <person name="Idnurm A."/>
            <person name="Muszewska A."/>
            <person name="Steczkiewicz K."/>
            <person name="Masonjones S."/>
            <person name="Liao H.L."/>
            <person name="Gajdeczka M.T."/>
            <person name="Anike F."/>
            <person name="Vuek A."/>
            <person name="Anishchenko I.M."/>
            <person name="Voigt K."/>
            <person name="de Hoog G.S."/>
            <person name="Smith M.E."/>
            <person name="Heitman J."/>
            <person name="Vilgalys R."/>
            <person name="Stajich J.E."/>
        </authorList>
    </citation>
    <scope>NUCLEOTIDE SEQUENCE [LARGE SCALE GENOMIC DNA]</scope>
    <source>
        <strain evidence="1 2">LSU 92-RS-03</strain>
    </source>
</reference>
<dbReference type="OrthoDB" id="2430203at2759"/>
<name>A0A367IXL8_RHIST</name>
<keyword evidence="2" id="KW-1185">Reference proteome</keyword>
<accession>A0A367IXL8</accession>
<feature type="non-terminal residue" evidence="1">
    <location>
        <position position="192"/>
    </location>
</feature>
<protein>
    <submittedName>
        <fullName evidence="1">Uncharacterized protein</fullName>
    </submittedName>
</protein>